<evidence type="ECO:0000256" key="1">
    <source>
        <dbReference type="SAM" id="MobiDB-lite"/>
    </source>
</evidence>
<organism evidence="2 3">
    <name type="scientific">Chiloscyllium punctatum</name>
    <name type="common">Brownbanded bambooshark</name>
    <name type="synonym">Hemiscyllium punctatum</name>
    <dbReference type="NCBI Taxonomy" id="137246"/>
    <lineage>
        <taxon>Eukaryota</taxon>
        <taxon>Metazoa</taxon>
        <taxon>Chordata</taxon>
        <taxon>Craniata</taxon>
        <taxon>Vertebrata</taxon>
        <taxon>Chondrichthyes</taxon>
        <taxon>Elasmobranchii</taxon>
        <taxon>Galeomorphii</taxon>
        <taxon>Galeoidea</taxon>
        <taxon>Orectolobiformes</taxon>
        <taxon>Hemiscylliidae</taxon>
        <taxon>Chiloscyllium</taxon>
    </lineage>
</organism>
<comment type="caution">
    <text evidence="2">The sequence shown here is derived from an EMBL/GenBank/DDBJ whole genome shotgun (WGS) entry which is preliminary data.</text>
</comment>
<name>A0A401TTF9_CHIPU</name>
<gene>
    <name evidence="2" type="ORF">chiPu_0030080</name>
</gene>
<accession>A0A401TTF9</accession>
<dbReference type="Proteomes" id="UP000287033">
    <property type="component" value="Unassembled WGS sequence"/>
</dbReference>
<evidence type="ECO:0000313" key="2">
    <source>
        <dbReference type="EMBL" id="GCC45912.1"/>
    </source>
</evidence>
<reference evidence="2 3" key="1">
    <citation type="journal article" date="2018" name="Nat. Ecol. Evol.">
        <title>Shark genomes provide insights into elasmobranch evolution and the origin of vertebrates.</title>
        <authorList>
            <person name="Hara Y"/>
            <person name="Yamaguchi K"/>
            <person name="Onimaru K"/>
            <person name="Kadota M"/>
            <person name="Koyanagi M"/>
            <person name="Keeley SD"/>
            <person name="Tatsumi K"/>
            <person name="Tanaka K"/>
            <person name="Motone F"/>
            <person name="Kageyama Y"/>
            <person name="Nozu R"/>
            <person name="Adachi N"/>
            <person name="Nishimura O"/>
            <person name="Nakagawa R"/>
            <person name="Tanegashima C"/>
            <person name="Kiyatake I"/>
            <person name="Matsumoto R"/>
            <person name="Murakumo K"/>
            <person name="Nishida K"/>
            <person name="Terakita A"/>
            <person name="Kuratani S"/>
            <person name="Sato K"/>
            <person name="Hyodo S Kuraku.S."/>
        </authorList>
    </citation>
    <scope>NUCLEOTIDE SEQUENCE [LARGE SCALE GENOMIC DNA]</scope>
</reference>
<keyword evidence="3" id="KW-1185">Reference proteome</keyword>
<dbReference type="EMBL" id="BEZZ01174095">
    <property type="protein sequence ID" value="GCC45912.1"/>
    <property type="molecule type" value="Genomic_DNA"/>
</dbReference>
<feature type="region of interest" description="Disordered" evidence="1">
    <location>
        <begin position="51"/>
        <end position="85"/>
    </location>
</feature>
<dbReference type="OrthoDB" id="289250at2759"/>
<feature type="compositionally biased region" description="Basic and acidic residues" evidence="1">
    <location>
        <begin position="67"/>
        <end position="77"/>
    </location>
</feature>
<protein>
    <submittedName>
        <fullName evidence="2">Uncharacterized protein</fullName>
    </submittedName>
</protein>
<sequence length="85" mass="9706">MASCHCSLVTYFDCTPPQLKEIEEGDMKMADKALEDGLLNQDGLNLSDQEMEDKVSLASDLDSSDLEEVKEREEQINKRKKIQRK</sequence>
<proteinExistence type="predicted"/>
<feature type="non-terminal residue" evidence="2">
    <location>
        <position position="85"/>
    </location>
</feature>
<evidence type="ECO:0000313" key="3">
    <source>
        <dbReference type="Proteomes" id="UP000287033"/>
    </source>
</evidence>
<dbReference type="AlphaFoldDB" id="A0A401TTF9"/>